<reference evidence="1 2" key="1">
    <citation type="submission" date="2016-10" db="EMBL/GenBank/DDBJ databases">
        <authorList>
            <person name="de Groot N.N."/>
        </authorList>
    </citation>
    <scope>NUCLEOTIDE SEQUENCE [LARGE SCALE GENOMIC DNA]</scope>
    <source>
        <strain evidence="1 2">CGMCC 1.10836</strain>
    </source>
</reference>
<organism evidence="1 2">
    <name type="scientific">Pseudorhodobacter antarcticus</name>
    <dbReference type="NCBI Taxonomy" id="1077947"/>
    <lineage>
        <taxon>Bacteria</taxon>
        <taxon>Pseudomonadati</taxon>
        <taxon>Pseudomonadota</taxon>
        <taxon>Alphaproteobacteria</taxon>
        <taxon>Rhodobacterales</taxon>
        <taxon>Paracoccaceae</taxon>
        <taxon>Pseudorhodobacter</taxon>
    </lineage>
</organism>
<evidence type="ECO:0000313" key="1">
    <source>
        <dbReference type="EMBL" id="SEO28095.1"/>
    </source>
</evidence>
<proteinExistence type="predicted"/>
<accession>A0A1H8NER7</accession>
<gene>
    <name evidence="1" type="ORF">SAMN05216227_10811</name>
</gene>
<sequence>MALDYVANFLVNSDISAQCLETVPPSVVWPDAFVGYPYVLTYPFADLSAYHCGQFDRVSGWLSQCEEEGPRRLALNEIHQPNFNKMAMKRDYAVLASFHGSALRGYA</sequence>
<dbReference type="AlphaFoldDB" id="A0A1H8NER7"/>
<name>A0A1H8NER7_9RHOB</name>
<keyword evidence="2" id="KW-1185">Reference proteome</keyword>
<dbReference type="Proteomes" id="UP000183002">
    <property type="component" value="Unassembled WGS sequence"/>
</dbReference>
<dbReference type="EMBL" id="FOCO01000081">
    <property type="protein sequence ID" value="SEO28095.1"/>
    <property type="molecule type" value="Genomic_DNA"/>
</dbReference>
<protein>
    <submittedName>
        <fullName evidence="1">Uncharacterized protein</fullName>
    </submittedName>
</protein>
<evidence type="ECO:0000313" key="2">
    <source>
        <dbReference type="Proteomes" id="UP000183002"/>
    </source>
</evidence>